<evidence type="ECO:0000256" key="7">
    <source>
        <dbReference type="SAM" id="Phobius"/>
    </source>
</evidence>
<name>A0A9N9PYG3_9HELO</name>
<feature type="transmembrane region" description="Helical" evidence="7">
    <location>
        <begin position="62"/>
        <end position="82"/>
    </location>
</feature>
<dbReference type="OrthoDB" id="5342292at2759"/>
<sequence length="367" mass="40128">MGIFTAEIAARAADTTALAGTPSVSPRELLIAGIIMLSFTGVFVFMRIANNLSREQKQVSDLITLLSFCFLGTFVGLSYYMNQYLFANLETSLKKLLLFSQIANWVAALAMWCSKAPILFLFIQLFGVQPRVSILSYMTLAVLGVAVIIAASVTTGKCNLGNNPPSPTFLLDCSKTASQVGVGLGIISVVVDLIIMLIPIPILIKLMMPMHKKVGLVIIFTSGVFALIASSISVYYKWESKDGLATNETAAMVCTIVESCIATIVGCIPATYRFWAHVVLESSVYMRFASMFSSQKSTSGRNRSRQSRQTRVPDKFKPVGSDGASSTERIHDYTIHIPQQAQSDLQPHHNTTEIPLDTLQQRGEHQV</sequence>
<dbReference type="Pfam" id="PF20684">
    <property type="entry name" value="Fung_rhodopsin"/>
    <property type="match status" value="1"/>
</dbReference>
<proteinExistence type="inferred from homology"/>
<evidence type="ECO:0000313" key="10">
    <source>
        <dbReference type="Proteomes" id="UP000696280"/>
    </source>
</evidence>
<evidence type="ECO:0000259" key="8">
    <source>
        <dbReference type="Pfam" id="PF20684"/>
    </source>
</evidence>
<dbReference type="AlphaFoldDB" id="A0A9N9PYG3"/>
<evidence type="ECO:0000256" key="4">
    <source>
        <dbReference type="ARBA" id="ARBA00023136"/>
    </source>
</evidence>
<evidence type="ECO:0000313" key="9">
    <source>
        <dbReference type="EMBL" id="CAG8958657.1"/>
    </source>
</evidence>
<comment type="similarity">
    <text evidence="5">Belongs to the SAT4 family.</text>
</comment>
<evidence type="ECO:0000256" key="5">
    <source>
        <dbReference type="ARBA" id="ARBA00038359"/>
    </source>
</evidence>
<feature type="transmembrane region" description="Helical" evidence="7">
    <location>
        <begin position="102"/>
        <end position="123"/>
    </location>
</feature>
<keyword evidence="3 7" id="KW-1133">Transmembrane helix</keyword>
<feature type="transmembrane region" description="Helical" evidence="7">
    <location>
        <begin position="176"/>
        <end position="204"/>
    </location>
</feature>
<evidence type="ECO:0000256" key="2">
    <source>
        <dbReference type="ARBA" id="ARBA00022692"/>
    </source>
</evidence>
<evidence type="ECO:0000256" key="6">
    <source>
        <dbReference type="SAM" id="MobiDB-lite"/>
    </source>
</evidence>
<feature type="transmembrane region" description="Helical" evidence="7">
    <location>
        <begin position="29"/>
        <end position="50"/>
    </location>
</feature>
<comment type="caution">
    <text evidence="9">The sequence shown here is derived from an EMBL/GenBank/DDBJ whole genome shotgun (WGS) entry which is preliminary data.</text>
</comment>
<dbReference type="InterPro" id="IPR049326">
    <property type="entry name" value="Rhodopsin_dom_fungi"/>
</dbReference>
<dbReference type="EMBL" id="CAJVRL010000084">
    <property type="protein sequence ID" value="CAG8958657.1"/>
    <property type="molecule type" value="Genomic_DNA"/>
</dbReference>
<evidence type="ECO:0000256" key="3">
    <source>
        <dbReference type="ARBA" id="ARBA00022989"/>
    </source>
</evidence>
<dbReference type="InterPro" id="IPR052337">
    <property type="entry name" value="SAT4-like"/>
</dbReference>
<reference evidence="9" key="1">
    <citation type="submission" date="2021-07" db="EMBL/GenBank/DDBJ databases">
        <authorList>
            <person name="Durling M."/>
        </authorList>
    </citation>
    <scope>NUCLEOTIDE SEQUENCE</scope>
</reference>
<protein>
    <recommendedName>
        <fullName evidence="8">Rhodopsin domain-containing protein</fullName>
    </recommendedName>
</protein>
<feature type="transmembrane region" description="Helical" evidence="7">
    <location>
        <begin position="216"/>
        <end position="238"/>
    </location>
</feature>
<keyword evidence="10" id="KW-1185">Reference proteome</keyword>
<keyword evidence="2 7" id="KW-0812">Transmembrane</keyword>
<feature type="domain" description="Rhodopsin" evidence="8">
    <location>
        <begin position="49"/>
        <end position="273"/>
    </location>
</feature>
<organism evidence="9 10">
    <name type="scientific">Hymenoscyphus fraxineus</name>
    <dbReference type="NCBI Taxonomy" id="746836"/>
    <lineage>
        <taxon>Eukaryota</taxon>
        <taxon>Fungi</taxon>
        <taxon>Dikarya</taxon>
        <taxon>Ascomycota</taxon>
        <taxon>Pezizomycotina</taxon>
        <taxon>Leotiomycetes</taxon>
        <taxon>Helotiales</taxon>
        <taxon>Helotiaceae</taxon>
        <taxon>Hymenoscyphus</taxon>
    </lineage>
</organism>
<dbReference type="Proteomes" id="UP000696280">
    <property type="component" value="Unassembled WGS sequence"/>
</dbReference>
<feature type="region of interest" description="Disordered" evidence="6">
    <location>
        <begin position="296"/>
        <end position="326"/>
    </location>
</feature>
<keyword evidence="4 7" id="KW-0472">Membrane</keyword>
<accession>A0A9N9PYG3</accession>
<feature type="transmembrane region" description="Helical" evidence="7">
    <location>
        <begin position="135"/>
        <end position="156"/>
    </location>
</feature>
<feature type="transmembrane region" description="Helical" evidence="7">
    <location>
        <begin position="250"/>
        <end position="272"/>
    </location>
</feature>
<dbReference type="GO" id="GO:0016020">
    <property type="term" value="C:membrane"/>
    <property type="evidence" value="ECO:0007669"/>
    <property type="project" value="UniProtKB-SubCell"/>
</dbReference>
<dbReference type="PANTHER" id="PTHR33048:SF146">
    <property type="entry name" value="INTEGRAL MEMBRANE PROTEIN"/>
    <property type="match status" value="1"/>
</dbReference>
<comment type="subcellular location">
    <subcellularLocation>
        <location evidence="1">Membrane</location>
        <topology evidence="1">Multi-pass membrane protein</topology>
    </subcellularLocation>
</comment>
<evidence type="ECO:0000256" key="1">
    <source>
        <dbReference type="ARBA" id="ARBA00004141"/>
    </source>
</evidence>
<gene>
    <name evidence="9" type="ORF">HYFRA_00011498</name>
</gene>
<dbReference type="PANTHER" id="PTHR33048">
    <property type="entry name" value="PTH11-LIKE INTEGRAL MEMBRANE PROTEIN (AFU_ORTHOLOGUE AFUA_5G11245)"/>
    <property type="match status" value="1"/>
</dbReference>